<evidence type="ECO:0000313" key="2">
    <source>
        <dbReference type="Proteomes" id="UP000037237"/>
    </source>
</evidence>
<proteinExistence type="predicted"/>
<dbReference type="InterPro" id="IPR013783">
    <property type="entry name" value="Ig-like_fold"/>
</dbReference>
<evidence type="ECO:0000313" key="1">
    <source>
        <dbReference type="EMBL" id="KON32500.1"/>
    </source>
</evidence>
<dbReference type="EMBL" id="LFWU01000065">
    <property type="protein sequence ID" value="KON32500.1"/>
    <property type="molecule type" value="Genomic_DNA"/>
</dbReference>
<name>A0A0M0BVX6_9ARCH</name>
<gene>
    <name evidence="1" type="ORF">AC477_02945</name>
</gene>
<protein>
    <submittedName>
        <fullName evidence="1">Uncharacterized protein</fullName>
    </submittedName>
</protein>
<dbReference type="AlphaFoldDB" id="A0A0M0BVX6"/>
<dbReference type="Proteomes" id="UP000037237">
    <property type="component" value="Unassembled WGS sequence"/>
</dbReference>
<comment type="caution">
    <text evidence="1">The sequence shown here is derived from an EMBL/GenBank/DDBJ whole genome shotgun (WGS) entry which is preliminary data.</text>
</comment>
<organism evidence="1 2">
    <name type="scientific">miscellaneous Crenarchaeota group-1 archaeon SG8-32-1</name>
    <dbReference type="NCBI Taxonomy" id="1685124"/>
    <lineage>
        <taxon>Archaea</taxon>
        <taxon>Candidatus Bathyarchaeota</taxon>
        <taxon>MCG-1</taxon>
    </lineage>
</organism>
<reference evidence="1 2" key="1">
    <citation type="submission" date="2015-06" db="EMBL/GenBank/DDBJ databases">
        <title>New insights into the roles of widespread benthic archaea in carbon and nitrogen cycling.</title>
        <authorList>
            <person name="Lazar C.S."/>
            <person name="Baker B.J."/>
            <person name="Seitz K.W."/>
            <person name="Hyde A.S."/>
            <person name="Dick G.J."/>
            <person name="Hinrichs K.-U."/>
            <person name="Teske A.P."/>
        </authorList>
    </citation>
    <scope>NUCLEOTIDE SEQUENCE [LARGE SCALE GENOMIC DNA]</scope>
    <source>
        <strain evidence="1">SG8-32-1</strain>
    </source>
</reference>
<sequence length="155" mass="16684">MVNREAIITTSVIVLIAYTMSLSLVSQAYPAAQTAKTLSASGSIQIQASPGIGIYLNSQATAPLTSLNWGTLEPGQNQNITMYIKNEGNTPVTLSLQTSNWTPTSAQNYLSLTWNYNDLPISPNQTRQVTITLNVDPDITGITNFSFDITILATA</sequence>
<accession>A0A0M0BVX6</accession>
<dbReference type="Gene3D" id="2.60.40.10">
    <property type="entry name" value="Immunoglobulins"/>
    <property type="match status" value="1"/>
</dbReference>